<evidence type="ECO:0000259" key="1">
    <source>
        <dbReference type="Pfam" id="PF14534"/>
    </source>
</evidence>
<dbReference type="EMBL" id="JAAKZX010000031">
    <property type="protein sequence ID" value="NGO43020.1"/>
    <property type="molecule type" value="Genomic_DNA"/>
</dbReference>
<keyword evidence="3" id="KW-1185">Reference proteome</keyword>
<reference evidence="2 3" key="1">
    <citation type="submission" date="2020-02" db="EMBL/GenBank/DDBJ databases">
        <title>Whole-genome analyses of novel actinobacteria.</title>
        <authorList>
            <person name="Sahin N."/>
            <person name="Tokatli A."/>
        </authorList>
    </citation>
    <scope>NUCLEOTIDE SEQUENCE [LARGE SCALE GENOMIC DNA]</scope>
    <source>
        <strain evidence="2 3">YC419</strain>
    </source>
</reference>
<dbReference type="SUPFAM" id="SSF54427">
    <property type="entry name" value="NTF2-like"/>
    <property type="match status" value="1"/>
</dbReference>
<dbReference type="Pfam" id="PF14534">
    <property type="entry name" value="DUF4440"/>
    <property type="match status" value="1"/>
</dbReference>
<feature type="domain" description="DUF4440" evidence="1">
    <location>
        <begin position="14"/>
        <end position="119"/>
    </location>
</feature>
<evidence type="ECO:0000313" key="2">
    <source>
        <dbReference type="EMBL" id="NGO43020.1"/>
    </source>
</evidence>
<dbReference type="Proteomes" id="UP001518140">
    <property type="component" value="Unassembled WGS sequence"/>
</dbReference>
<name>A0ABX0DNL3_9ACTN</name>
<proteinExistence type="predicted"/>
<comment type="caution">
    <text evidence="2">The sequence shown here is derived from an EMBL/GenBank/DDBJ whole genome shotgun (WGS) entry which is preliminary data.</text>
</comment>
<sequence>MTEEYGTEADLREIERVADAWAAAIVADDADAMAEFMAEEWCMVAPTGIDGRDKLLSLVRSGTLSHSAMERVGPARLRVYGDTAVWSARVTNTAHYGGERYDADEWTTDVYVRRRGRWVCVLTQTTPAGSE</sequence>
<accession>A0ABX0DNL3</accession>
<evidence type="ECO:0000313" key="3">
    <source>
        <dbReference type="Proteomes" id="UP001518140"/>
    </source>
</evidence>
<dbReference type="InterPro" id="IPR027843">
    <property type="entry name" value="DUF4440"/>
</dbReference>
<organism evidence="2 3">
    <name type="scientific">Streptomyces ureilyticus</name>
    <dbReference type="NCBI Taxonomy" id="1775131"/>
    <lineage>
        <taxon>Bacteria</taxon>
        <taxon>Bacillati</taxon>
        <taxon>Actinomycetota</taxon>
        <taxon>Actinomycetes</taxon>
        <taxon>Kitasatosporales</taxon>
        <taxon>Streptomycetaceae</taxon>
        <taxon>Streptomyces</taxon>
    </lineage>
</organism>
<protein>
    <submittedName>
        <fullName evidence="2">Nuclear transport factor 2 family protein</fullName>
    </submittedName>
</protein>
<dbReference type="InterPro" id="IPR032710">
    <property type="entry name" value="NTF2-like_dom_sf"/>
</dbReference>
<dbReference type="RefSeq" id="WP_165339636.1">
    <property type="nucleotide sequence ID" value="NZ_JAAKZX010000031.1"/>
</dbReference>
<gene>
    <name evidence="2" type="ORF">G6048_12845</name>
</gene>
<dbReference type="Gene3D" id="3.10.450.50">
    <property type="match status" value="1"/>
</dbReference>